<dbReference type="InterPro" id="IPR041581">
    <property type="entry name" value="Glyoxalase_6"/>
</dbReference>
<evidence type="ECO:0000313" key="3">
    <source>
        <dbReference type="Proteomes" id="UP000669239"/>
    </source>
</evidence>
<proteinExistence type="predicted"/>
<reference evidence="2 3" key="1">
    <citation type="journal article" date="2020" name="Cell Host Microbe">
        <title>Functional and Genomic Variation between Human-Derived Isolates of Lachnospiraceae Reveals Inter- and Intra-Species Diversity.</title>
        <authorList>
            <person name="Sorbara M.T."/>
            <person name="Littmann E.R."/>
            <person name="Fontana E."/>
            <person name="Moody T.U."/>
            <person name="Kohout C.E."/>
            <person name="Gjonbalaj M."/>
            <person name="Eaton V."/>
            <person name="Seok R."/>
            <person name="Leiner I.M."/>
            <person name="Pamer E.G."/>
        </authorList>
    </citation>
    <scope>NUCLEOTIDE SEQUENCE [LARGE SCALE GENOMIC DNA]</scope>
    <source>
        <strain evidence="2 3">MSK.1.17</strain>
    </source>
</reference>
<gene>
    <name evidence="2" type="ORF">G5B36_07465</name>
</gene>
<dbReference type="SUPFAM" id="SSF54593">
    <property type="entry name" value="Glyoxalase/Bleomycin resistance protein/Dihydroxybiphenyl dioxygenase"/>
    <property type="match status" value="1"/>
</dbReference>
<comment type="caution">
    <text evidence="2">The sequence shown here is derived from an EMBL/GenBank/DDBJ whole genome shotgun (WGS) entry which is preliminary data.</text>
</comment>
<dbReference type="RefSeq" id="WP_165641551.1">
    <property type="nucleotide sequence ID" value="NZ_BAABZL010000001.1"/>
</dbReference>
<name>A0ABX2HHZ4_9FIRM</name>
<keyword evidence="3" id="KW-1185">Reference proteome</keyword>
<protein>
    <recommendedName>
        <fullName evidence="1">Glyoxalase-like domain-containing protein</fullName>
    </recommendedName>
</protein>
<sequence length="52" mass="5775">MAHIDFLVENLDEAVAHALKCGATKSEVQYYETSATMFDPEGHPFCLSTVKQ</sequence>
<organism evidence="2 3">
    <name type="scientific">Enterocloster aldenensis</name>
    <dbReference type="NCBI Taxonomy" id="358742"/>
    <lineage>
        <taxon>Bacteria</taxon>
        <taxon>Bacillati</taxon>
        <taxon>Bacillota</taxon>
        <taxon>Clostridia</taxon>
        <taxon>Lachnospirales</taxon>
        <taxon>Lachnospiraceae</taxon>
        <taxon>Enterocloster</taxon>
    </lineage>
</organism>
<dbReference type="Gene3D" id="3.10.180.10">
    <property type="entry name" value="2,3-Dihydroxybiphenyl 1,2-Dioxygenase, domain 1"/>
    <property type="match status" value="1"/>
</dbReference>
<dbReference type="EMBL" id="JAAITT010000008">
    <property type="protein sequence ID" value="NSJ48538.1"/>
    <property type="molecule type" value="Genomic_DNA"/>
</dbReference>
<feature type="domain" description="Glyoxalase-like" evidence="1">
    <location>
        <begin position="2"/>
        <end position="47"/>
    </location>
</feature>
<dbReference type="Proteomes" id="UP000669239">
    <property type="component" value="Unassembled WGS sequence"/>
</dbReference>
<dbReference type="Pfam" id="PF18029">
    <property type="entry name" value="Glyoxalase_6"/>
    <property type="match status" value="1"/>
</dbReference>
<evidence type="ECO:0000259" key="1">
    <source>
        <dbReference type="Pfam" id="PF18029"/>
    </source>
</evidence>
<evidence type="ECO:0000313" key="2">
    <source>
        <dbReference type="EMBL" id="NSJ48538.1"/>
    </source>
</evidence>
<dbReference type="InterPro" id="IPR029068">
    <property type="entry name" value="Glyas_Bleomycin-R_OHBP_Dase"/>
</dbReference>
<accession>A0ABX2HHZ4</accession>
<dbReference type="CDD" id="cd06587">
    <property type="entry name" value="VOC"/>
    <property type="match status" value="1"/>
</dbReference>
<dbReference type="GeneID" id="97205539"/>